<keyword evidence="3" id="KW-1185">Reference proteome</keyword>
<reference evidence="2" key="1">
    <citation type="journal article" date="2022" name="Int. J. Mol. Sci.">
        <title>Draft Genome of Tanacetum Coccineum: Genomic Comparison of Closely Related Tanacetum-Family Plants.</title>
        <authorList>
            <person name="Yamashiro T."/>
            <person name="Shiraishi A."/>
            <person name="Nakayama K."/>
            <person name="Satake H."/>
        </authorList>
    </citation>
    <scope>NUCLEOTIDE SEQUENCE</scope>
</reference>
<evidence type="ECO:0000256" key="1">
    <source>
        <dbReference type="SAM" id="Phobius"/>
    </source>
</evidence>
<evidence type="ECO:0000313" key="3">
    <source>
        <dbReference type="Proteomes" id="UP001151760"/>
    </source>
</evidence>
<organism evidence="2 3">
    <name type="scientific">Tanacetum coccineum</name>
    <dbReference type="NCBI Taxonomy" id="301880"/>
    <lineage>
        <taxon>Eukaryota</taxon>
        <taxon>Viridiplantae</taxon>
        <taxon>Streptophyta</taxon>
        <taxon>Embryophyta</taxon>
        <taxon>Tracheophyta</taxon>
        <taxon>Spermatophyta</taxon>
        <taxon>Magnoliopsida</taxon>
        <taxon>eudicotyledons</taxon>
        <taxon>Gunneridae</taxon>
        <taxon>Pentapetalae</taxon>
        <taxon>asterids</taxon>
        <taxon>campanulids</taxon>
        <taxon>Asterales</taxon>
        <taxon>Asteraceae</taxon>
        <taxon>Asteroideae</taxon>
        <taxon>Anthemideae</taxon>
        <taxon>Anthemidinae</taxon>
        <taxon>Tanacetum</taxon>
    </lineage>
</organism>
<reference evidence="2" key="2">
    <citation type="submission" date="2022-01" db="EMBL/GenBank/DDBJ databases">
        <authorList>
            <person name="Yamashiro T."/>
            <person name="Shiraishi A."/>
            <person name="Satake H."/>
            <person name="Nakayama K."/>
        </authorList>
    </citation>
    <scope>NUCLEOTIDE SEQUENCE</scope>
</reference>
<accession>A0ABQ5GTQ2</accession>
<keyword evidence="1" id="KW-1133">Transmembrane helix</keyword>
<keyword evidence="1" id="KW-0812">Transmembrane</keyword>
<name>A0ABQ5GTQ2_9ASTR</name>
<sequence length="95" mass="11013">MELRRNTTYGYAVTMEIHKYGMKITYVWKLFEGYGVTQHRNNCLFMECRVRRLRRNTFISYAVTGLILINRGLIQAIPTSLLPQPIGEATKASNL</sequence>
<dbReference type="EMBL" id="BQNB010018858">
    <property type="protein sequence ID" value="GJT79022.1"/>
    <property type="molecule type" value="Genomic_DNA"/>
</dbReference>
<dbReference type="Proteomes" id="UP001151760">
    <property type="component" value="Unassembled WGS sequence"/>
</dbReference>
<gene>
    <name evidence="2" type="ORF">Tco_1045747</name>
</gene>
<protein>
    <submittedName>
        <fullName evidence="2">Uncharacterized protein</fullName>
    </submittedName>
</protein>
<proteinExistence type="predicted"/>
<feature type="transmembrane region" description="Helical" evidence="1">
    <location>
        <begin position="58"/>
        <end position="77"/>
    </location>
</feature>
<evidence type="ECO:0000313" key="2">
    <source>
        <dbReference type="EMBL" id="GJT79022.1"/>
    </source>
</evidence>
<comment type="caution">
    <text evidence="2">The sequence shown here is derived from an EMBL/GenBank/DDBJ whole genome shotgun (WGS) entry which is preliminary data.</text>
</comment>
<keyword evidence="1" id="KW-0472">Membrane</keyword>